<dbReference type="GO" id="GO:0008236">
    <property type="term" value="F:serine-type peptidase activity"/>
    <property type="evidence" value="ECO:0007669"/>
    <property type="project" value="UniProtKB-KW"/>
</dbReference>
<dbReference type="InterPro" id="IPR040449">
    <property type="entry name" value="Peptidase_S66_N"/>
</dbReference>
<dbReference type="InterPro" id="IPR027478">
    <property type="entry name" value="LdcA_N"/>
</dbReference>
<name>A0A975BXM0_9BACT</name>
<keyword evidence="2" id="KW-0121">Carboxypeptidase</keyword>
<dbReference type="Pfam" id="PF17676">
    <property type="entry name" value="Peptidase_S66C"/>
    <property type="match status" value="1"/>
</dbReference>
<dbReference type="GO" id="GO:0006508">
    <property type="term" value="P:proteolysis"/>
    <property type="evidence" value="ECO:0007669"/>
    <property type="project" value="UniProtKB-KW"/>
</dbReference>
<dbReference type="RefSeq" id="WP_207680257.1">
    <property type="nucleotide sequence ID" value="NZ_CP061800.1"/>
</dbReference>
<feature type="domain" description="LD-carboxypeptidase C-terminal" evidence="8">
    <location>
        <begin position="179"/>
        <end position="290"/>
    </location>
</feature>
<evidence type="ECO:0000313" key="10">
    <source>
        <dbReference type="Proteomes" id="UP000663722"/>
    </source>
</evidence>
<feature type="active site" description="Charge relay system" evidence="6">
    <location>
        <position position="275"/>
    </location>
</feature>
<dbReference type="InterPro" id="IPR027461">
    <property type="entry name" value="Carboxypeptidase_A_C_sf"/>
</dbReference>
<keyword evidence="5" id="KW-0720">Serine protease</keyword>
<organism evidence="9 10">
    <name type="scientific">Desulfonema magnum</name>
    <dbReference type="NCBI Taxonomy" id="45655"/>
    <lineage>
        <taxon>Bacteria</taxon>
        <taxon>Pseudomonadati</taxon>
        <taxon>Thermodesulfobacteriota</taxon>
        <taxon>Desulfobacteria</taxon>
        <taxon>Desulfobacterales</taxon>
        <taxon>Desulfococcaceae</taxon>
        <taxon>Desulfonema</taxon>
    </lineage>
</organism>
<dbReference type="InterPro" id="IPR003507">
    <property type="entry name" value="S66_fam"/>
</dbReference>
<feature type="active site" description="Nucleophile" evidence="6">
    <location>
        <position position="116"/>
    </location>
</feature>
<dbReference type="Proteomes" id="UP000663722">
    <property type="component" value="Chromosome"/>
</dbReference>
<dbReference type="PANTHER" id="PTHR30237:SF2">
    <property type="entry name" value="MUREIN TETRAPEPTIDE CARBOXYPEPTIDASE"/>
    <property type="match status" value="1"/>
</dbReference>
<evidence type="ECO:0000256" key="6">
    <source>
        <dbReference type="PIRSR" id="PIRSR028757-1"/>
    </source>
</evidence>
<dbReference type="Pfam" id="PF02016">
    <property type="entry name" value="Peptidase_S66"/>
    <property type="match status" value="1"/>
</dbReference>
<protein>
    <submittedName>
        <fullName evidence="9">LD-carboxypeptidase</fullName>
    </submittedName>
</protein>
<dbReference type="InterPro" id="IPR040921">
    <property type="entry name" value="Peptidase_S66C"/>
</dbReference>
<evidence type="ECO:0000259" key="8">
    <source>
        <dbReference type="Pfam" id="PF17676"/>
    </source>
</evidence>
<evidence type="ECO:0000256" key="2">
    <source>
        <dbReference type="ARBA" id="ARBA00022645"/>
    </source>
</evidence>
<evidence type="ECO:0000259" key="7">
    <source>
        <dbReference type="Pfam" id="PF02016"/>
    </source>
</evidence>
<evidence type="ECO:0000256" key="4">
    <source>
        <dbReference type="ARBA" id="ARBA00022801"/>
    </source>
</evidence>
<dbReference type="PANTHER" id="PTHR30237">
    <property type="entry name" value="MURAMOYLTETRAPEPTIDE CARBOXYPEPTIDASE"/>
    <property type="match status" value="1"/>
</dbReference>
<comment type="similarity">
    <text evidence="1">Belongs to the peptidase S66 family.</text>
</comment>
<feature type="domain" description="LD-carboxypeptidase N-terminal" evidence="7">
    <location>
        <begin position="20"/>
        <end position="136"/>
    </location>
</feature>
<proteinExistence type="inferred from homology"/>
<dbReference type="PIRSF" id="PIRSF028757">
    <property type="entry name" value="LD-carboxypeptidase"/>
    <property type="match status" value="1"/>
</dbReference>
<gene>
    <name evidence="9" type="ORF">dnm_093170</name>
</gene>
<keyword evidence="10" id="KW-1185">Reference proteome</keyword>
<dbReference type="InterPro" id="IPR029062">
    <property type="entry name" value="Class_I_gatase-like"/>
</dbReference>
<keyword evidence="4" id="KW-0378">Hydrolase</keyword>
<dbReference type="SUPFAM" id="SSF52317">
    <property type="entry name" value="Class I glutamine amidotransferase-like"/>
    <property type="match status" value="1"/>
</dbReference>
<feature type="active site" description="Charge relay system" evidence="6">
    <location>
        <position position="210"/>
    </location>
</feature>
<dbReference type="SUPFAM" id="SSF141986">
    <property type="entry name" value="LD-carboxypeptidase A C-terminal domain-like"/>
    <property type="match status" value="1"/>
</dbReference>
<evidence type="ECO:0000256" key="3">
    <source>
        <dbReference type="ARBA" id="ARBA00022670"/>
    </source>
</evidence>
<dbReference type="KEGG" id="dmm:dnm_093170"/>
<evidence type="ECO:0000313" key="9">
    <source>
        <dbReference type="EMBL" id="QTA93217.1"/>
    </source>
</evidence>
<sequence>MDVKKKKTLVPPRVLPGDTIGIAAPASPFDTDSFYRGINILESMGFHTVVSDDLFKKNGYLAGSDRHRARLVNTLFSDKKIKAIVCARGGFGSIRILSFLDFETIRKNPKIFVGFSDISALLSGFYTKCGLVTFHGPMVETLADADQQTKHAMFSAISSDISLKIKSENGITVRHGSVSGPVSGGNLSTLCHLLGTPFQPDFKGHILIIEDRREPAYKIDRMLSQMKLAGCFDGLGGLILGSFEDCGMMDAILRIVDDIFKEAPVPILAGFDMGHGKPNLTIPMGLGAKLDADDHLLLFQEPATVPVINDK</sequence>
<dbReference type="Gene3D" id="3.40.50.10740">
    <property type="entry name" value="Class I glutamine amidotransferase-like"/>
    <property type="match status" value="1"/>
</dbReference>
<evidence type="ECO:0000256" key="1">
    <source>
        <dbReference type="ARBA" id="ARBA00010233"/>
    </source>
</evidence>
<dbReference type="AlphaFoldDB" id="A0A975BXM0"/>
<dbReference type="EMBL" id="CP061800">
    <property type="protein sequence ID" value="QTA93217.1"/>
    <property type="molecule type" value="Genomic_DNA"/>
</dbReference>
<keyword evidence="3" id="KW-0645">Protease</keyword>
<reference evidence="9" key="1">
    <citation type="journal article" date="2021" name="Microb. Physiol.">
        <title>Proteogenomic Insights into the Physiology of Marine, Sulfate-Reducing, Filamentous Desulfonema limicola and Desulfonema magnum.</title>
        <authorList>
            <person name="Schnaars V."/>
            <person name="Wohlbrand L."/>
            <person name="Scheve S."/>
            <person name="Hinrichs C."/>
            <person name="Reinhardt R."/>
            <person name="Rabus R."/>
        </authorList>
    </citation>
    <scope>NUCLEOTIDE SEQUENCE</scope>
    <source>
        <strain evidence="9">4be13</strain>
    </source>
</reference>
<evidence type="ECO:0000256" key="5">
    <source>
        <dbReference type="ARBA" id="ARBA00022825"/>
    </source>
</evidence>
<dbReference type="CDD" id="cd07025">
    <property type="entry name" value="Peptidase_S66"/>
    <property type="match status" value="1"/>
</dbReference>
<dbReference type="GO" id="GO:0004180">
    <property type="term" value="F:carboxypeptidase activity"/>
    <property type="evidence" value="ECO:0007669"/>
    <property type="project" value="UniProtKB-KW"/>
</dbReference>
<accession>A0A975BXM0</accession>
<dbReference type="Gene3D" id="3.50.30.60">
    <property type="entry name" value="LD-carboxypeptidase A C-terminal domain-like"/>
    <property type="match status" value="1"/>
</dbReference>